<name>A0ABU5KRF0_9BACL</name>
<dbReference type="InterPro" id="IPR024984">
    <property type="entry name" value="DUF3888"/>
</dbReference>
<accession>A0ABU5KRF0</accession>
<evidence type="ECO:0000313" key="1">
    <source>
        <dbReference type="EMBL" id="MDZ5713826.1"/>
    </source>
</evidence>
<gene>
    <name evidence="1" type="ORF">UFB30_16465</name>
</gene>
<dbReference type="Pfam" id="PF13027">
    <property type="entry name" value="DUF3888"/>
    <property type="match status" value="1"/>
</dbReference>
<dbReference type="EMBL" id="JAXQNN010000010">
    <property type="protein sequence ID" value="MDZ5713826.1"/>
    <property type="molecule type" value="Genomic_DNA"/>
</dbReference>
<dbReference type="Proteomes" id="UP001292084">
    <property type="component" value="Unassembled WGS sequence"/>
</dbReference>
<dbReference type="RefSeq" id="WP_322422751.1">
    <property type="nucleotide sequence ID" value="NZ_JAXQNN010000010.1"/>
</dbReference>
<organism evidence="1 2">
    <name type="scientific">Jeotgalibacillus haloalkalitolerans</name>
    <dbReference type="NCBI Taxonomy" id="3104292"/>
    <lineage>
        <taxon>Bacteria</taxon>
        <taxon>Bacillati</taxon>
        <taxon>Bacillota</taxon>
        <taxon>Bacilli</taxon>
        <taxon>Bacillales</taxon>
        <taxon>Caryophanaceae</taxon>
        <taxon>Jeotgalibacillus</taxon>
    </lineage>
</organism>
<keyword evidence="2" id="KW-1185">Reference proteome</keyword>
<evidence type="ECO:0000313" key="2">
    <source>
        <dbReference type="Proteomes" id="UP001292084"/>
    </source>
</evidence>
<comment type="caution">
    <text evidence="1">The sequence shown here is derived from an EMBL/GenBank/DDBJ whole genome shotgun (WGS) entry which is preliminary data.</text>
</comment>
<proteinExistence type="predicted"/>
<reference evidence="1 2" key="1">
    <citation type="submission" date="2023-12" db="EMBL/GenBank/DDBJ databases">
        <title>Jeotgalibacillus haloalkaliphilus sp. nov., a novel salt-tolerant bacteria, isolated from the estuary of the Fenhe River into the Yellow River.</title>
        <authorList>
            <person name="Li Y."/>
        </authorList>
    </citation>
    <scope>NUCLEOTIDE SEQUENCE [LARGE SCALE GENOMIC DNA]</scope>
    <source>
        <strain evidence="1 2">HH7-29</strain>
    </source>
</reference>
<sequence>MTIKRLIVLALFLTLVATVGFTSRDKIQAENNTENYANRSQQVQNHFMVSLFQEEIQKAVSNYYESEVGTSSKDAIQIMYHWWEENYKVVEVLQTEKGQNLENSYVIKFTIVPQRKEQLGTDTITFGVEPKSAQNELEVKMLKYEHKAP</sequence>
<protein>
    <submittedName>
        <fullName evidence="1">DUF3888 domain-containing protein</fullName>
    </submittedName>
</protein>